<keyword evidence="7" id="KW-1185">Reference proteome</keyword>
<proteinExistence type="inferred from homology"/>
<evidence type="ECO:0000259" key="5">
    <source>
        <dbReference type="Pfam" id="PF00496"/>
    </source>
</evidence>
<evidence type="ECO:0000256" key="1">
    <source>
        <dbReference type="ARBA" id="ARBA00004418"/>
    </source>
</evidence>
<dbReference type="STRING" id="53501.SAMN04488043_12024"/>
<feature type="domain" description="Solute-binding protein family 5" evidence="5">
    <location>
        <begin position="74"/>
        <end position="422"/>
    </location>
</feature>
<dbReference type="GO" id="GO:0030288">
    <property type="term" value="C:outer membrane-bounded periplasmic space"/>
    <property type="evidence" value="ECO:0007669"/>
    <property type="project" value="UniProtKB-ARBA"/>
</dbReference>
<evidence type="ECO:0000256" key="3">
    <source>
        <dbReference type="ARBA" id="ARBA00022729"/>
    </source>
</evidence>
<dbReference type="PANTHER" id="PTHR30290:SF38">
    <property type="entry name" value="D,D-DIPEPTIDE-BINDING PERIPLASMIC PROTEIN DDPA-RELATED"/>
    <property type="match status" value="1"/>
</dbReference>
<name>A0A0P1FJZ8_THAGE</name>
<evidence type="ECO:0000256" key="2">
    <source>
        <dbReference type="ARBA" id="ARBA00005695"/>
    </source>
</evidence>
<dbReference type="InterPro" id="IPR000914">
    <property type="entry name" value="SBP_5_dom"/>
</dbReference>
<comment type="similarity">
    <text evidence="2">Belongs to the bacterial solute-binding protein 5 family.</text>
</comment>
<evidence type="ECO:0000256" key="4">
    <source>
        <dbReference type="SAM" id="SignalP"/>
    </source>
</evidence>
<dbReference type="InterPro" id="IPR039424">
    <property type="entry name" value="SBP_5"/>
</dbReference>
<organism evidence="6 7">
    <name type="scientific">Thalassovita gelatinovora</name>
    <name type="common">Thalassobius gelatinovorus</name>
    <dbReference type="NCBI Taxonomy" id="53501"/>
    <lineage>
        <taxon>Bacteria</taxon>
        <taxon>Pseudomonadati</taxon>
        <taxon>Pseudomonadota</taxon>
        <taxon>Alphaproteobacteria</taxon>
        <taxon>Rhodobacterales</taxon>
        <taxon>Roseobacteraceae</taxon>
        <taxon>Thalassovita</taxon>
    </lineage>
</organism>
<feature type="chain" id="PRO_5006062656" evidence="4">
    <location>
        <begin position="23"/>
        <end position="510"/>
    </location>
</feature>
<dbReference type="Gene3D" id="3.40.190.10">
    <property type="entry name" value="Periplasmic binding protein-like II"/>
    <property type="match status" value="1"/>
</dbReference>
<dbReference type="Proteomes" id="UP000051587">
    <property type="component" value="Unassembled WGS sequence"/>
</dbReference>
<protein>
    <submittedName>
        <fullName evidence="6">Glutathione-binding protein GsiB</fullName>
    </submittedName>
</protein>
<dbReference type="RefSeq" id="WP_058264204.1">
    <property type="nucleotide sequence ID" value="NZ_CP051181.1"/>
</dbReference>
<comment type="subcellular location">
    <subcellularLocation>
        <location evidence="1">Periplasm</location>
    </subcellularLocation>
</comment>
<reference evidence="6 7" key="1">
    <citation type="submission" date="2015-09" db="EMBL/GenBank/DDBJ databases">
        <authorList>
            <consortium name="Swine Surveillance"/>
        </authorList>
    </citation>
    <scope>NUCLEOTIDE SEQUENCE [LARGE SCALE GENOMIC DNA]</scope>
    <source>
        <strain evidence="6 7">CECT 4357</strain>
    </source>
</reference>
<dbReference type="InterPro" id="IPR030678">
    <property type="entry name" value="Peptide/Ni-bd"/>
</dbReference>
<evidence type="ECO:0000313" key="6">
    <source>
        <dbReference type="EMBL" id="CUH68359.1"/>
    </source>
</evidence>
<keyword evidence="3 4" id="KW-0732">Signal</keyword>
<dbReference type="PANTHER" id="PTHR30290">
    <property type="entry name" value="PERIPLASMIC BINDING COMPONENT OF ABC TRANSPORTER"/>
    <property type="match status" value="1"/>
</dbReference>
<dbReference type="GO" id="GO:1904680">
    <property type="term" value="F:peptide transmembrane transporter activity"/>
    <property type="evidence" value="ECO:0007669"/>
    <property type="project" value="TreeGrafter"/>
</dbReference>
<accession>A0A0P1FJZ8</accession>
<dbReference type="Pfam" id="PF00496">
    <property type="entry name" value="SBP_bac_5"/>
    <property type="match status" value="1"/>
</dbReference>
<dbReference type="Gene3D" id="3.10.105.10">
    <property type="entry name" value="Dipeptide-binding Protein, Domain 3"/>
    <property type="match status" value="1"/>
</dbReference>
<dbReference type="SUPFAM" id="SSF53850">
    <property type="entry name" value="Periplasmic binding protein-like II"/>
    <property type="match status" value="1"/>
</dbReference>
<dbReference type="GO" id="GO:0043190">
    <property type="term" value="C:ATP-binding cassette (ABC) transporter complex"/>
    <property type="evidence" value="ECO:0007669"/>
    <property type="project" value="InterPro"/>
</dbReference>
<dbReference type="OrthoDB" id="9803988at2"/>
<dbReference type="PIRSF" id="PIRSF002741">
    <property type="entry name" value="MppA"/>
    <property type="match status" value="1"/>
</dbReference>
<dbReference type="EMBL" id="CYSA01000028">
    <property type="protein sequence ID" value="CUH68359.1"/>
    <property type="molecule type" value="Genomic_DNA"/>
</dbReference>
<evidence type="ECO:0000313" key="7">
    <source>
        <dbReference type="Proteomes" id="UP000051587"/>
    </source>
</evidence>
<dbReference type="AlphaFoldDB" id="A0A0P1FJZ8"/>
<dbReference type="Gene3D" id="3.90.76.10">
    <property type="entry name" value="Dipeptide-binding Protein, Domain 1"/>
    <property type="match status" value="1"/>
</dbReference>
<sequence>MLKHLLTSLALAGLVFSSPAQAETPQDGGTLKVGIASTNVTNGLDPHVLQGFYTEWVLGQVGEGLLNYDINLNLVPWLAKSWTISEDGLVYTFDLQEGVKFHNGREMTAEDVKFSIERILDPNTGSRRRVALEPVDHVEVIDNYTVALHLNAPFAPLLSNLAGVWAAIIPPESVNADGTITQPIGTGPFTYVEWVKNDHLTVSKFADYWQADAPHVDEIVFLPVSDDAARMTALRTGAVDIITSVPAQLLPSLLADTDRGFEIKAEQGNKWRIAIMNNAAAPFDNVLVRQAVDAALDREEIMLARTFGFGHVDNQTWDKNSFWRMDGPAPVRDLDRVKALLTEAGYPDGLPITIESRSTYLDDAQMVQAQLIEAGFDAKIEVSDWAALKERMKAGEYHMVISGAGWYADPDSRYGRFYVKSGPANYFAGGYENAEVEALIAQGRVESDAAARKAIYQKVFDIIQAEVPHSMLYFAPKTLAWRSDVKDFRTDREGNLANAEGGLAFVWLNR</sequence>
<feature type="signal peptide" evidence="4">
    <location>
        <begin position="1"/>
        <end position="22"/>
    </location>
</feature>
<gene>
    <name evidence="6" type="primary">gsiB_2</name>
    <name evidence="6" type="ORF">TG4357_03516</name>
</gene>
<dbReference type="GO" id="GO:0015833">
    <property type="term" value="P:peptide transport"/>
    <property type="evidence" value="ECO:0007669"/>
    <property type="project" value="TreeGrafter"/>
</dbReference>